<reference evidence="2 3" key="1">
    <citation type="submission" date="2020-08" db="EMBL/GenBank/DDBJ databases">
        <title>Genome Sequencing of Nocardia wallacei strain FMUON74 and assembly.</title>
        <authorList>
            <person name="Toyokawa M."/>
            <person name="Uesaka K."/>
        </authorList>
    </citation>
    <scope>NUCLEOTIDE SEQUENCE [LARGE SCALE GENOMIC DNA]</scope>
    <source>
        <strain evidence="2 3">FMUON74</strain>
    </source>
</reference>
<dbReference type="RefSeq" id="WP_187687305.1">
    <property type="nucleotide sequence ID" value="NZ_AP023396.1"/>
</dbReference>
<dbReference type="AlphaFoldDB" id="A0A7G1KFY8"/>
<evidence type="ECO:0008006" key="4">
    <source>
        <dbReference type="Google" id="ProtNLM"/>
    </source>
</evidence>
<organism evidence="2 3">
    <name type="scientific">Nocardia wallacei</name>
    <dbReference type="NCBI Taxonomy" id="480035"/>
    <lineage>
        <taxon>Bacteria</taxon>
        <taxon>Bacillati</taxon>
        <taxon>Actinomycetota</taxon>
        <taxon>Actinomycetes</taxon>
        <taxon>Mycobacteriales</taxon>
        <taxon>Nocardiaceae</taxon>
        <taxon>Nocardia</taxon>
    </lineage>
</organism>
<evidence type="ECO:0000256" key="1">
    <source>
        <dbReference type="SAM" id="Phobius"/>
    </source>
</evidence>
<dbReference type="GeneID" id="80346203"/>
<name>A0A7G1KFY8_9NOCA</name>
<keyword evidence="3" id="KW-1185">Reference proteome</keyword>
<feature type="transmembrane region" description="Helical" evidence="1">
    <location>
        <begin position="56"/>
        <end position="77"/>
    </location>
</feature>
<keyword evidence="1" id="KW-1133">Transmembrane helix</keyword>
<sequence length="191" mass="20237">MSTVNRPARLNRSLLALIGLVLVAAGAYAIVAWLGHLSWADPDATLVPGTAAPPRWVLILVAVGAVLIGLAALRWLAAQATRLPRRTLWRIGATRDAGTTVLDSGVAAAPVVTDVESYPQVRSAAARLSGPADAPELHLVVTAEPDTDLAALRKHILGHAVARLREALEVEFVPVTLELRLADRGRLARAR</sequence>
<protein>
    <recommendedName>
        <fullName evidence="4">Alkaline shock response membrane anchor protein AmaP</fullName>
    </recommendedName>
</protein>
<dbReference type="EMBL" id="AP023396">
    <property type="protein sequence ID" value="BCK53841.1"/>
    <property type="molecule type" value="Genomic_DNA"/>
</dbReference>
<accession>A0A7G1KFY8</accession>
<dbReference type="KEGG" id="nwl:NWFMUON74_16130"/>
<evidence type="ECO:0000313" key="3">
    <source>
        <dbReference type="Proteomes" id="UP000516173"/>
    </source>
</evidence>
<dbReference type="Proteomes" id="UP000516173">
    <property type="component" value="Chromosome"/>
</dbReference>
<keyword evidence="1" id="KW-0472">Membrane</keyword>
<proteinExistence type="predicted"/>
<evidence type="ECO:0000313" key="2">
    <source>
        <dbReference type="EMBL" id="BCK53841.1"/>
    </source>
</evidence>
<gene>
    <name evidence="2" type="ORF">NWFMUON74_16130</name>
</gene>
<keyword evidence="1" id="KW-0812">Transmembrane</keyword>